<evidence type="ECO:0000313" key="2">
    <source>
        <dbReference type="Proteomes" id="UP000216411"/>
    </source>
</evidence>
<organism evidence="1 2">
    <name type="scientific">Lachnotalea glycerini</name>
    <dbReference type="NCBI Taxonomy" id="1763509"/>
    <lineage>
        <taxon>Bacteria</taxon>
        <taxon>Bacillati</taxon>
        <taxon>Bacillota</taxon>
        <taxon>Clostridia</taxon>
        <taxon>Lachnospirales</taxon>
        <taxon>Lachnospiraceae</taxon>
        <taxon>Lachnotalea</taxon>
    </lineage>
</organism>
<evidence type="ECO:0000313" key="1">
    <source>
        <dbReference type="EMBL" id="RDY30012.1"/>
    </source>
</evidence>
<dbReference type="OrthoDB" id="2087404at2"/>
<evidence type="ECO:0008006" key="3">
    <source>
        <dbReference type="Google" id="ProtNLM"/>
    </source>
</evidence>
<keyword evidence="2" id="KW-1185">Reference proteome</keyword>
<name>A0A371JB71_9FIRM</name>
<accession>A0A371JB71</accession>
<gene>
    <name evidence="1" type="ORF">CG710_016900</name>
</gene>
<dbReference type="AlphaFoldDB" id="A0A371JB71"/>
<dbReference type="Proteomes" id="UP000216411">
    <property type="component" value="Unassembled WGS sequence"/>
</dbReference>
<proteinExistence type="predicted"/>
<sequence>MLNDKSVVSWSCNNWFIRDDGLVEIFDQKGQKVLLNGKQKKVWCEVNYEISVEELYHKVSDSFTYEEYMDIVQDFLNLELIFVLSKNDGTLDFLFL</sequence>
<comment type="caution">
    <text evidence="1">The sequence shown here is derived from an EMBL/GenBank/DDBJ whole genome shotgun (WGS) entry which is preliminary data.</text>
</comment>
<dbReference type="EMBL" id="NOKA02000052">
    <property type="protein sequence ID" value="RDY30012.1"/>
    <property type="molecule type" value="Genomic_DNA"/>
</dbReference>
<reference evidence="1 2" key="1">
    <citation type="journal article" date="2017" name="Genome Announc.">
        <title>Draft Genome Sequence of a Sporulating and Motile Strain of Lachnotalea glycerini Isolated from Water in Quebec City, Canada.</title>
        <authorList>
            <person name="Maheux A.F."/>
            <person name="Boudreau D.K."/>
            <person name="Berube E."/>
            <person name="Boissinot M."/>
            <person name="Raymond F."/>
            <person name="Brodeur S."/>
            <person name="Corbeil J."/>
            <person name="Isabel S."/>
            <person name="Omar R.F."/>
            <person name="Bergeron M.G."/>
        </authorList>
    </citation>
    <scope>NUCLEOTIDE SEQUENCE [LARGE SCALE GENOMIC DNA]</scope>
    <source>
        <strain evidence="1 2">CCRI-19302</strain>
    </source>
</reference>
<dbReference type="RefSeq" id="WP_094377447.1">
    <property type="nucleotide sequence ID" value="NZ_NOKA02000052.1"/>
</dbReference>
<protein>
    <recommendedName>
        <fullName evidence="3">PqqD family protein</fullName>
    </recommendedName>
</protein>